<keyword evidence="2" id="KW-1185">Reference proteome</keyword>
<dbReference type="EMBL" id="QKTX01000015">
    <property type="protein sequence ID" value="PZV79139.1"/>
    <property type="molecule type" value="Genomic_DNA"/>
</dbReference>
<dbReference type="OrthoDB" id="6336595at2"/>
<gene>
    <name evidence="1" type="ORF">CLV31_11599</name>
</gene>
<dbReference type="AlphaFoldDB" id="A0A326RMR4"/>
<dbReference type="Proteomes" id="UP000248917">
    <property type="component" value="Unassembled WGS sequence"/>
</dbReference>
<evidence type="ECO:0000313" key="1">
    <source>
        <dbReference type="EMBL" id="PZV79139.1"/>
    </source>
</evidence>
<dbReference type="RefSeq" id="WP_111394402.1">
    <property type="nucleotide sequence ID" value="NZ_QKTX01000015.1"/>
</dbReference>
<proteinExistence type="predicted"/>
<sequence>MEQINLFNIPNYYSSFYHLGLSLEKSLRFSPKEEFAHLNGRPFLVFEYKGRIVVIDNDDPVGIDKKSYDQADLYFATNKLLNKAEYNWPKVHSIYPHYPIDNSWDFLKTFGLKGILKTDPRNFLKQWYTLYQRPGFENRPVRRLEGNYVFFAGSIWKKESWANKVRVDFIHACRSNPLIDFEGGMNPRSDGDLCGVPPSVIDKRYTPDVFAQKSSRSIIGFINPAVLEAVSWRLAEYWNYNCFVIGFPFKIDLPTLPEHGKHIHYIQDSGELPELLNYVLKNRNYLDKIALGGKEYFQDNCLPGVQARRILSMI</sequence>
<protein>
    <recommendedName>
        <fullName evidence="3">Glycosyl transferase family 1</fullName>
    </recommendedName>
</protein>
<comment type="caution">
    <text evidence="1">The sequence shown here is derived from an EMBL/GenBank/DDBJ whole genome shotgun (WGS) entry which is preliminary data.</text>
</comment>
<reference evidence="1 2" key="1">
    <citation type="submission" date="2018-06" db="EMBL/GenBank/DDBJ databases">
        <title>Genomic Encyclopedia of Archaeal and Bacterial Type Strains, Phase II (KMG-II): from individual species to whole genera.</title>
        <authorList>
            <person name="Goeker M."/>
        </authorList>
    </citation>
    <scope>NUCLEOTIDE SEQUENCE [LARGE SCALE GENOMIC DNA]</scope>
    <source>
        <strain evidence="1 2">T4</strain>
    </source>
</reference>
<accession>A0A326RMR4</accession>
<evidence type="ECO:0000313" key="2">
    <source>
        <dbReference type="Proteomes" id="UP000248917"/>
    </source>
</evidence>
<name>A0A326RMR4_9BACT</name>
<evidence type="ECO:0008006" key="3">
    <source>
        <dbReference type="Google" id="ProtNLM"/>
    </source>
</evidence>
<organism evidence="1 2">
    <name type="scientific">Algoriphagus aquaeductus</name>
    <dbReference type="NCBI Taxonomy" id="475299"/>
    <lineage>
        <taxon>Bacteria</taxon>
        <taxon>Pseudomonadati</taxon>
        <taxon>Bacteroidota</taxon>
        <taxon>Cytophagia</taxon>
        <taxon>Cytophagales</taxon>
        <taxon>Cyclobacteriaceae</taxon>
        <taxon>Algoriphagus</taxon>
    </lineage>
</organism>